<accession>A0A0B5QYF3</accession>
<dbReference type="OrthoDB" id="1433019at2"/>
<dbReference type="Gene3D" id="3.40.630.30">
    <property type="match status" value="1"/>
</dbReference>
<evidence type="ECO:0000313" key="2">
    <source>
        <dbReference type="Proteomes" id="UP000031866"/>
    </source>
</evidence>
<dbReference type="KEGG" id="cbei:LF65_05528"/>
<dbReference type="Proteomes" id="UP000031866">
    <property type="component" value="Chromosome"/>
</dbReference>
<evidence type="ECO:0008006" key="3">
    <source>
        <dbReference type="Google" id="ProtNLM"/>
    </source>
</evidence>
<sequence length="181" mass="21220">MKIISKTNGISFGVSSEFKSEYLAPIIQNLLFKAENEWDDYNEVYHCCKLIENVRSNENINMDFHIMKKDEKCLGVALVSSGILDYKTFFKEPIQINEEDKDILIFNYFHIAQEGRGNGEMWLKNIIQYYKSKHYKAIYLKSSHPKVFSMYNRLGIEVGEYSSCSDNNLFHRKGKIFKITL</sequence>
<gene>
    <name evidence="1" type="ORF">LF65_05528</name>
</gene>
<protein>
    <recommendedName>
        <fullName evidence="3">N-acetyltransferase domain-containing protein</fullName>
    </recommendedName>
</protein>
<dbReference type="AlphaFoldDB" id="A0A0B5QYF3"/>
<dbReference type="EMBL" id="CP010086">
    <property type="protein sequence ID" value="AJH02039.1"/>
    <property type="molecule type" value="Genomic_DNA"/>
</dbReference>
<proteinExistence type="predicted"/>
<reference evidence="2" key="1">
    <citation type="submission" date="2014-12" db="EMBL/GenBank/DDBJ databases">
        <title>Genome sequence of Clostridium beijerinckii strain 59B.</title>
        <authorList>
            <person name="Little G.T."/>
            <person name="Minton N.P."/>
        </authorList>
    </citation>
    <scope>NUCLEOTIDE SEQUENCE [LARGE SCALE GENOMIC DNA]</scope>
    <source>
        <strain evidence="2">59B</strain>
    </source>
</reference>
<organism evidence="1 2">
    <name type="scientific">Clostridium beijerinckii</name>
    <name type="common">Clostridium MP</name>
    <dbReference type="NCBI Taxonomy" id="1520"/>
    <lineage>
        <taxon>Bacteria</taxon>
        <taxon>Bacillati</taxon>
        <taxon>Bacillota</taxon>
        <taxon>Clostridia</taxon>
        <taxon>Eubacteriales</taxon>
        <taxon>Clostridiaceae</taxon>
        <taxon>Clostridium</taxon>
    </lineage>
</organism>
<dbReference type="RefSeq" id="WP_041900504.1">
    <property type="nucleotide sequence ID" value="NZ_CP010086.2"/>
</dbReference>
<evidence type="ECO:0000313" key="1">
    <source>
        <dbReference type="EMBL" id="AJH02039.1"/>
    </source>
</evidence>
<name>A0A0B5QYF3_CLOBE</name>